<comment type="caution">
    <text evidence="2">The sequence shown here is derived from an EMBL/GenBank/DDBJ whole genome shotgun (WGS) entry which is preliminary data.</text>
</comment>
<proteinExistence type="predicted"/>
<keyword evidence="3" id="KW-1185">Reference proteome</keyword>
<dbReference type="Proteomes" id="UP000314294">
    <property type="component" value="Unassembled WGS sequence"/>
</dbReference>
<reference evidence="2 3" key="1">
    <citation type="submission" date="2019-03" db="EMBL/GenBank/DDBJ databases">
        <title>First draft genome of Liparis tanakae, snailfish: a comprehensive survey of snailfish specific genes.</title>
        <authorList>
            <person name="Kim W."/>
            <person name="Song I."/>
            <person name="Jeong J.-H."/>
            <person name="Kim D."/>
            <person name="Kim S."/>
            <person name="Ryu S."/>
            <person name="Song J.Y."/>
            <person name="Lee S.K."/>
        </authorList>
    </citation>
    <scope>NUCLEOTIDE SEQUENCE [LARGE SCALE GENOMIC DNA]</scope>
    <source>
        <tissue evidence="2">Muscle</tissue>
    </source>
</reference>
<feature type="region of interest" description="Disordered" evidence="1">
    <location>
        <begin position="20"/>
        <end position="41"/>
    </location>
</feature>
<dbReference type="AlphaFoldDB" id="A0A4Z2DYH3"/>
<evidence type="ECO:0000313" key="3">
    <source>
        <dbReference type="Proteomes" id="UP000314294"/>
    </source>
</evidence>
<organism evidence="2 3">
    <name type="scientific">Liparis tanakae</name>
    <name type="common">Tanaka's snailfish</name>
    <dbReference type="NCBI Taxonomy" id="230148"/>
    <lineage>
        <taxon>Eukaryota</taxon>
        <taxon>Metazoa</taxon>
        <taxon>Chordata</taxon>
        <taxon>Craniata</taxon>
        <taxon>Vertebrata</taxon>
        <taxon>Euteleostomi</taxon>
        <taxon>Actinopterygii</taxon>
        <taxon>Neopterygii</taxon>
        <taxon>Teleostei</taxon>
        <taxon>Neoteleostei</taxon>
        <taxon>Acanthomorphata</taxon>
        <taxon>Eupercaria</taxon>
        <taxon>Perciformes</taxon>
        <taxon>Cottioidei</taxon>
        <taxon>Cottales</taxon>
        <taxon>Liparidae</taxon>
        <taxon>Liparis</taxon>
    </lineage>
</organism>
<sequence>MSADMGTIMQLLQRRMPMIPPSYSMFTPTQAPPTDQPPAATTVSECLIRCPAPTPQHPDSSVASEA</sequence>
<evidence type="ECO:0000256" key="1">
    <source>
        <dbReference type="SAM" id="MobiDB-lite"/>
    </source>
</evidence>
<gene>
    <name evidence="2" type="ORF">EYF80_068332</name>
</gene>
<accession>A0A4Z2DYH3</accession>
<evidence type="ECO:0000313" key="2">
    <source>
        <dbReference type="EMBL" id="TNN21556.1"/>
    </source>
</evidence>
<dbReference type="EMBL" id="SRLO01027307">
    <property type="protein sequence ID" value="TNN21556.1"/>
    <property type="molecule type" value="Genomic_DNA"/>
</dbReference>
<name>A0A4Z2DYH3_9TELE</name>
<protein>
    <submittedName>
        <fullName evidence="2">Uncharacterized protein</fullName>
    </submittedName>
</protein>